<dbReference type="SUPFAM" id="SSF53613">
    <property type="entry name" value="Ribokinase-like"/>
    <property type="match status" value="1"/>
</dbReference>
<organism evidence="7 8">
    <name type="scientific">Ligilactobacillus acidipiscis</name>
    <dbReference type="NCBI Taxonomy" id="89059"/>
    <lineage>
        <taxon>Bacteria</taxon>
        <taxon>Bacillati</taxon>
        <taxon>Bacillota</taxon>
        <taxon>Bacilli</taxon>
        <taxon>Lactobacillales</taxon>
        <taxon>Lactobacillaceae</taxon>
        <taxon>Ligilactobacillus</taxon>
    </lineage>
</organism>
<evidence type="ECO:0000256" key="1">
    <source>
        <dbReference type="ARBA" id="ARBA00010688"/>
    </source>
</evidence>
<gene>
    <name evidence="7" type="ORF">K8V00_09325</name>
</gene>
<keyword evidence="5" id="KW-0067">ATP-binding</keyword>
<comment type="similarity">
    <text evidence="1">Belongs to the carbohydrate kinase PfkB family.</text>
</comment>
<keyword evidence="4 7" id="KW-0418">Kinase</keyword>
<reference evidence="7" key="1">
    <citation type="journal article" date="2021" name="PeerJ">
        <title>Extensive microbial diversity within the chicken gut microbiome revealed by metagenomics and culture.</title>
        <authorList>
            <person name="Gilroy R."/>
            <person name="Ravi A."/>
            <person name="Getino M."/>
            <person name="Pursley I."/>
            <person name="Horton D.L."/>
            <person name="Alikhan N.F."/>
            <person name="Baker D."/>
            <person name="Gharbi K."/>
            <person name="Hall N."/>
            <person name="Watson M."/>
            <person name="Adriaenssens E.M."/>
            <person name="Foster-Nyarko E."/>
            <person name="Jarju S."/>
            <person name="Secka A."/>
            <person name="Antonio M."/>
            <person name="Oren A."/>
            <person name="Chaudhuri R.R."/>
            <person name="La Ragione R."/>
            <person name="Hildebrand F."/>
            <person name="Pallen M.J."/>
        </authorList>
    </citation>
    <scope>NUCLEOTIDE SEQUENCE</scope>
    <source>
        <strain evidence="7">CHK174-6876</strain>
    </source>
</reference>
<dbReference type="Gene3D" id="3.40.1190.20">
    <property type="match status" value="1"/>
</dbReference>
<feature type="domain" description="Carbohydrate kinase PfkB" evidence="6">
    <location>
        <begin position="1"/>
        <end position="304"/>
    </location>
</feature>
<evidence type="ECO:0000259" key="6">
    <source>
        <dbReference type="Pfam" id="PF00294"/>
    </source>
</evidence>
<dbReference type="EMBL" id="DYXG01000093">
    <property type="protein sequence ID" value="HJE97808.1"/>
    <property type="molecule type" value="Genomic_DNA"/>
</dbReference>
<evidence type="ECO:0000313" key="8">
    <source>
        <dbReference type="Proteomes" id="UP000707535"/>
    </source>
</evidence>
<dbReference type="GO" id="GO:0016301">
    <property type="term" value="F:kinase activity"/>
    <property type="evidence" value="ECO:0007669"/>
    <property type="project" value="UniProtKB-KW"/>
</dbReference>
<dbReference type="InterPro" id="IPR029056">
    <property type="entry name" value="Ribokinase-like"/>
</dbReference>
<evidence type="ECO:0000256" key="4">
    <source>
        <dbReference type="ARBA" id="ARBA00022777"/>
    </source>
</evidence>
<comment type="caution">
    <text evidence="7">The sequence shown here is derived from an EMBL/GenBank/DDBJ whole genome shotgun (WGS) entry which is preliminary data.</text>
</comment>
<evidence type="ECO:0000256" key="5">
    <source>
        <dbReference type="ARBA" id="ARBA00022840"/>
    </source>
</evidence>
<sequence length="316" mass="34721">MSEILTIGEPLVVLASNELDVPLEKVAHFDRYMGGAELNVATGISRLGHSVSYVAQVGSDPFGKFIHSEIGKRNIDFEYVTTDSKYWTGHQIKDLVSKGDPVVFNFRSDSASAHFDETKIDQIDLSEVKYVHMTGIFPSLSAKSETAFEKLLEKVSAANVPICFDTNLRPDLWSNKKTMIRKINYYASRADIVLPGVGEGETLCGSKDPEMITDFYLESPKTRLVIVKVGAKGAYYKSKDGENGFVPGFKVKEVKDTVGAGDGFAVGVLTSLLEKMPLKDVVQRGNAIGALQVQAFGDNNGYPTSKELREFLKNNM</sequence>
<dbReference type="Pfam" id="PF00294">
    <property type="entry name" value="PfkB"/>
    <property type="match status" value="1"/>
</dbReference>
<protein>
    <submittedName>
        <fullName evidence="7">Sugar kinase</fullName>
    </submittedName>
</protein>
<evidence type="ECO:0000256" key="2">
    <source>
        <dbReference type="ARBA" id="ARBA00022679"/>
    </source>
</evidence>
<dbReference type="GO" id="GO:0005524">
    <property type="term" value="F:ATP binding"/>
    <property type="evidence" value="ECO:0007669"/>
    <property type="project" value="UniProtKB-KW"/>
</dbReference>
<dbReference type="AlphaFoldDB" id="A0A921K1B6"/>
<keyword evidence="3" id="KW-0547">Nucleotide-binding</keyword>
<dbReference type="PANTHER" id="PTHR43085">
    <property type="entry name" value="HEXOKINASE FAMILY MEMBER"/>
    <property type="match status" value="1"/>
</dbReference>
<dbReference type="InterPro" id="IPR002173">
    <property type="entry name" value="Carboh/pur_kinase_PfkB_CS"/>
</dbReference>
<proteinExistence type="inferred from homology"/>
<accession>A0A921K1B6</accession>
<dbReference type="PANTHER" id="PTHR43085:SF1">
    <property type="entry name" value="PSEUDOURIDINE KINASE-RELATED"/>
    <property type="match status" value="1"/>
</dbReference>
<dbReference type="Proteomes" id="UP000707535">
    <property type="component" value="Unassembled WGS sequence"/>
</dbReference>
<name>A0A921K1B6_9LACO</name>
<keyword evidence="2" id="KW-0808">Transferase</keyword>
<dbReference type="InterPro" id="IPR050306">
    <property type="entry name" value="PfkB_Carbo_kinase"/>
</dbReference>
<evidence type="ECO:0000313" key="7">
    <source>
        <dbReference type="EMBL" id="HJE97808.1"/>
    </source>
</evidence>
<reference evidence="7" key="2">
    <citation type="submission" date="2021-09" db="EMBL/GenBank/DDBJ databases">
        <authorList>
            <person name="Gilroy R."/>
        </authorList>
    </citation>
    <scope>NUCLEOTIDE SEQUENCE</scope>
    <source>
        <strain evidence="7">CHK174-6876</strain>
    </source>
</reference>
<dbReference type="PROSITE" id="PS00584">
    <property type="entry name" value="PFKB_KINASES_2"/>
    <property type="match status" value="1"/>
</dbReference>
<dbReference type="CDD" id="cd01166">
    <property type="entry name" value="KdgK"/>
    <property type="match status" value="1"/>
</dbReference>
<evidence type="ECO:0000256" key="3">
    <source>
        <dbReference type="ARBA" id="ARBA00022741"/>
    </source>
</evidence>
<dbReference type="InterPro" id="IPR011611">
    <property type="entry name" value="PfkB_dom"/>
</dbReference>